<comment type="subcellular location">
    <subcellularLocation>
        <location evidence="1">Membrane</location>
        <topology evidence="1">Multi-pass membrane protein</topology>
    </subcellularLocation>
</comment>
<keyword evidence="8" id="KW-1185">Reference proteome</keyword>
<dbReference type="Proteomes" id="UP001152320">
    <property type="component" value="Chromosome 8"/>
</dbReference>
<evidence type="ECO:0000256" key="2">
    <source>
        <dbReference type="ARBA" id="ARBA00008821"/>
    </source>
</evidence>
<evidence type="ECO:0000256" key="4">
    <source>
        <dbReference type="ARBA" id="ARBA00022989"/>
    </source>
</evidence>
<feature type="transmembrane region" description="Helical" evidence="6">
    <location>
        <begin position="88"/>
        <end position="110"/>
    </location>
</feature>
<dbReference type="OrthoDB" id="1641903at2759"/>
<name>A0A9Q1C3J3_HOLLE</name>
<evidence type="ECO:0000256" key="6">
    <source>
        <dbReference type="SAM" id="Phobius"/>
    </source>
</evidence>
<keyword evidence="3 6" id="KW-0812">Transmembrane</keyword>
<evidence type="ECO:0000313" key="7">
    <source>
        <dbReference type="EMBL" id="KAJ8037444.1"/>
    </source>
</evidence>
<dbReference type="GO" id="GO:0022857">
    <property type="term" value="F:transmembrane transporter activity"/>
    <property type="evidence" value="ECO:0007669"/>
    <property type="project" value="InterPro"/>
</dbReference>
<dbReference type="InterPro" id="IPR006043">
    <property type="entry name" value="NCS2"/>
</dbReference>
<dbReference type="Pfam" id="PF00860">
    <property type="entry name" value="Xan_ur_permease"/>
    <property type="match status" value="1"/>
</dbReference>
<evidence type="ECO:0000256" key="1">
    <source>
        <dbReference type="ARBA" id="ARBA00004141"/>
    </source>
</evidence>
<feature type="transmembrane region" description="Helical" evidence="6">
    <location>
        <begin position="168"/>
        <end position="189"/>
    </location>
</feature>
<dbReference type="GO" id="GO:0016020">
    <property type="term" value="C:membrane"/>
    <property type="evidence" value="ECO:0007669"/>
    <property type="project" value="UniProtKB-SubCell"/>
</dbReference>
<accession>A0A9Q1C3J3</accession>
<evidence type="ECO:0000313" key="8">
    <source>
        <dbReference type="Proteomes" id="UP001152320"/>
    </source>
</evidence>
<proteinExistence type="inferred from homology"/>
<evidence type="ECO:0000256" key="5">
    <source>
        <dbReference type="ARBA" id="ARBA00023136"/>
    </source>
</evidence>
<feature type="transmembrane region" description="Helical" evidence="6">
    <location>
        <begin position="256"/>
        <end position="278"/>
    </location>
</feature>
<dbReference type="AlphaFoldDB" id="A0A9Q1C3J3"/>
<keyword evidence="5 6" id="KW-0472">Membrane</keyword>
<reference evidence="7" key="1">
    <citation type="submission" date="2021-10" db="EMBL/GenBank/DDBJ databases">
        <title>Tropical sea cucumber genome reveals ecological adaptation and Cuvierian tubules defense mechanism.</title>
        <authorList>
            <person name="Chen T."/>
        </authorList>
    </citation>
    <scope>NUCLEOTIDE SEQUENCE</scope>
    <source>
        <strain evidence="7">Nanhai2018</strain>
        <tissue evidence="7">Muscle</tissue>
    </source>
</reference>
<organism evidence="7 8">
    <name type="scientific">Holothuria leucospilota</name>
    <name type="common">Black long sea cucumber</name>
    <name type="synonym">Mertensiothuria leucospilota</name>
    <dbReference type="NCBI Taxonomy" id="206669"/>
    <lineage>
        <taxon>Eukaryota</taxon>
        <taxon>Metazoa</taxon>
        <taxon>Echinodermata</taxon>
        <taxon>Eleutherozoa</taxon>
        <taxon>Echinozoa</taxon>
        <taxon>Holothuroidea</taxon>
        <taxon>Aspidochirotacea</taxon>
        <taxon>Aspidochirotida</taxon>
        <taxon>Holothuriidae</taxon>
        <taxon>Holothuria</taxon>
    </lineage>
</organism>
<keyword evidence="4 6" id="KW-1133">Transmembrane helix</keyword>
<protein>
    <submittedName>
        <fullName evidence="7">Solute carrier family 23 member 2</fullName>
    </submittedName>
</protein>
<evidence type="ECO:0000256" key="3">
    <source>
        <dbReference type="ARBA" id="ARBA00022692"/>
    </source>
</evidence>
<gene>
    <name evidence="7" type="ORF">HOLleu_18258</name>
</gene>
<comment type="similarity">
    <text evidence="2">Belongs to the nucleobase:cation symporter-2 (NCS2) (TC 2.A.40) family.</text>
</comment>
<feature type="transmembrane region" description="Helical" evidence="6">
    <location>
        <begin position="195"/>
        <end position="212"/>
    </location>
</feature>
<sequence length="595" mass="64781">MANNHFRDKNENYDESKIEEFTLETTDGDRRKDESKKTSGLVYGIEERPPLPTLCMLSAQLFLAVFSGILTTPLILSPFICLDSDKVALSEVVATNFFVSGLITFLQSTFGCRLPIIQGASAAYLLPAIVMMGFKGECPPPLTANSTAEEHEMITEEWKGRMCEIQGAIVLACLTQFIIGFSGICGFLMRFIGPITVGSTISIIGISLFPIAKDISSSHWGIAALTTFQIILYSQVLERFSIPCPGGRKFSAFRFFPVLLAMLSSWGICGILTAANVFPEESDAYGYEARTDIYPDAVKNAPWFRVPYPGQWGMLRVTSAGYLGMLAGALASITESIGDYQACARISGAPPVPSHAINRGIGMEGLGCIIAGLMGSGNGSTSYGESIAIIGLTKTSSRIVAQGTAILLILVGLFGKINAVFSTIPHPIVGGVVVITFSIVASVGLSNLQLIDMNSPRNYVVFGFSLFIGLSIPDYVNTNPEVINTGVDVIDQLLKISLGTSMFIGGLTACLLDNLIPGTDEERGILVWQESNDDNDQTTGKETMVDKSCYDLPFGMNYIREWKWTRYLPFSPTFEGFHFFKRGYLRMRHSFKSDL</sequence>
<comment type="caution">
    <text evidence="7">The sequence shown here is derived from an EMBL/GenBank/DDBJ whole genome shotgun (WGS) entry which is preliminary data.</text>
</comment>
<feature type="transmembrane region" description="Helical" evidence="6">
    <location>
        <begin position="427"/>
        <end position="446"/>
    </location>
</feature>
<feature type="transmembrane region" description="Helical" evidence="6">
    <location>
        <begin position="399"/>
        <end position="421"/>
    </location>
</feature>
<feature type="transmembrane region" description="Helical" evidence="6">
    <location>
        <begin position="57"/>
        <end position="76"/>
    </location>
</feature>
<feature type="transmembrane region" description="Helical" evidence="6">
    <location>
        <begin position="219"/>
        <end position="236"/>
    </location>
</feature>
<dbReference type="PANTHER" id="PTHR11119">
    <property type="entry name" value="XANTHINE-URACIL / VITAMIN C PERMEASE FAMILY MEMBER"/>
    <property type="match status" value="1"/>
</dbReference>
<dbReference type="EMBL" id="JAIZAY010000008">
    <property type="protein sequence ID" value="KAJ8037444.1"/>
    <property type="molecule type" value="Genomic_DNA"/>
</dbReference>